<feature type="compositionally biased region" description="Polar residues" evidence="9">
    <location>
        <begin position="858"/>
        <end position="869"/>
    </location>
</feature>
<keyword evidence="5 8" id="KW-0539">Nucleus</keyword>
<comment type="similarity">
    <text evidence="2 8">Belongs to the SPT5 family.</text>
</comment>
<dbReference type="Gene3D" id="3.30.70.940">
    <property type="entry name" value="NusG, N-terminal domain"/>
    <property type="match status" value="1"/>
</dbReference>
<comment type="subcellular location">
    <subcellularLocation>
        <location evidence="1 8">Nucleus</location>
    </subcellularLocation>
</comment>
<feature type="compositionally biased region" description="Gly residues" evidence="9">
    <location>
        <begin position="1035"/>
        <end position="1047"/>
    </location>
</feature>
<dbReference type="InterPro" id="IPR041977">
    <property type="entry name" value="KOW_Spt5_4"/>
</dbReference>
<dbReference type="CDD" id="cd06081">
    <property type="entry name" value="KOW_Spt5_1"/>
    <property type="match status" value="1"/>
</dbReference>
<dbReference type="InterPro" id="IPR005824">
    <property type="entry name" value="KOW"/>
</dbReference>
<feature type="compositionally biased region" description="Gly residues" evidence="9">
    <location>
        <begin position="800"/>
        <end position="832"/>
    </location>
</feature>
<evidence type="ECO:0000256" key="7">
    <source>
        <dbReference type="ARBA" id="ARBA00025870"/>
    </source>
</evidence>
<dbReference type="InterPro" id="IPR039659">
    <property type="entry name" value="SPT5"/>
</dbReference>
<feature type="region of interest" description="Disordered" evidence="9">
    <location>
        <begin position="354"/>
        <end position="378"/>
    </location>
</feature>
<evidence type="ECO:0000256" key="4">
    <source>
        <dbReference type="ARBA" id="ARBA00023163"/>
    </source>
</evidence>
<sequence length="1082" mass="116526">MASIRDADLAGSESDDEPFNYEPPVGSDNEDDGRRDNDQNHDDDDEDEVRHSRPASKKPSRHQSPDEDEGGAAEDDEEGDDDEEGGDEEDDEEEEDEDEEEVVGHHRKRRKRDARLQFIDVEAEVDEEDEEELDEDDELPEETHPDDLLDMPAGAENDDRRHRELDRQRELEASMDAEKQAAALKERYGRNRASAVHSDVLPQRLLLPSVDDPTIWGVKCKPGKEKEVVYDIMKRFEDRLMTREPLELCSVFERGSVMSGYIYVEARKQASALAACENISFCYPRGKMVLVPLKEMPDLLRVKKSKELSEGMYVRIKGGGLYAGDLAQVTEVEANGNEVTIRLIPRLDYGLNEDPNALPDANKRKRPGTLTSRPPPRLFSETEAKKKHIKFLTQENSLAGHRIWIYKKDRYIDGFLEKTVKLNQLQTENVNPRLEEVTRFAAGGEDGTENLDLAALAATLKQASTGADYMPGDMVEIYHGEQQGVSGKAIGVHNDIVTLKVQEGELKGQTVEAPVKSLRKLFKEGDHVKVVGGSKYHDEVGMVIKVRAERVTLLTDSTNQEITVFSRDLRVASDSGGMQGDSKYDLFELVQLDASTVACVIKVDRESLRVLDQNGQVRTLLPSNISNRVDRRKNAVATDRDGSEIRTEDTVKEYGGEQRQGRVLHIHRSYLFVQNKNRAENAGCFVVRSGNVTTVAAKSGKVSSAGPDLSKMNPLMQRQDLRQGPNGPGTMAPPKTMGRDRMLGKTVIVRKGAYKGLLGIVKDTTDLEARVELHTKNKTITIPKETLSIKDPITGATIGAGGGGGGRGRGMPSQGGFGGSTPGSRVPGGWGQPGSRTPMAAQSGGRTPAWGGGASRTPAWQQNGSSTSYGGAGGRTPAWQSGGSSRTPAWANSNDGNRTSYGGGDGGRTAYGGSTSYGGNTAYGGSTAYGGNESPLFVPMYQNRNSTWSASSRTPYGAGSSSWGSGANDGGRTPAWGGSGGRTPAYQPNAGGAKDSSSQPTPGSWAHPTPGAFDAPTPGFSAPTPAAADQPTPRFGGGGYGGYGGYGATPAAAPTPAQYPETPGGYGPPETPAAAGDDAGYD</sequence>
<dbReference type="InterPro" id="IPR024945">
    <property type="entry name" value="Spt5_C_dom"/>
</dbReference>
<dbReference type="Pfam" id="PF11942">
    <property type="entry name" value="Spt5_N"/>
    <property type="match status" value="1"/>
</dbReference>
<dbReference type="CDD" id="cd06082">
    <property type="entry name" value="KOW_Spt5_2"/>
    <property type="match status" value="1"/>
</dbReference>
<name>A0ABR3SVU7_9PEZI</name>
<comment type="subunit">
    <text evidence="7">Component of the SPT4-SPT5 complex. Interacts with RNA polymerase II.</text>
</comment>
<dbReference type="Proteomes" id="UP001521116">
    <property type="component" value="Unassembled WGS sequence"/>
</dbReference>
<feature type="region of interest" description="Disordered" evidence="9">
    <location>
        <begin position="719"/>
        <end position="738"/>
    </location>
</feature>
<dbReference type="Pfam" id="PF03439">
    <property type="entry name" value="Spt5-NGN"/>
    <property type="match status" value="1"/>
</dbReference>
<keyword evidence="14" id="KW-1185">Reference proteome</keyword>
<evidence type="ECO:0000256" key="6">
    <source>
        <dbReference type="ARBA" id="ARBA00024691"/>
    </source>
</evidence>
<accession>A0ABR3SVU7</accession>
<evidence type="ECO:0000256" key="9">
    <source>
        <dbReference type="SAM" id="MobiDB-lite"/>
    </source>
</evidence>
<evidence type="ECO:0000313" key="13">
    <source>
        <dbReference type="EMBL" id="KAL1631038.1"/>
    </source>
</evidence>
<keyword evidence="13" id="KW-0648">Protein biosynthesis</keyword>
<feature type="region of interest" description="Disordered" evidence="9">
    <location>
        <begin position="947"/>
        <end position="1082"/>
    </location>
</feature>
<dbReference type="PANTHER" id="PTHR11125">
    <property type="entry name" value="SUPPRESSOR OF TY 5"/>
    <property type="match status" value="1"/>
</dbReference>
<comment type="function">
    <text evidence="6 8">The SPT4-SPT5 complex mediates both activation and inhibition of transcription elongation, and plays a role in pre-mRNA processing. This complex seems to be important for the stability of the RNA polymerase II elongation machinery on the chromatin template but not for the inherent ability of this machinery to translocate down the gene.</text>
</comment>
<dbReference type="Gene3D" id="2.30.30.30">
    <property type="match status" value="3"/>
</dbReference>
<feature type="domain" description="KOW" evidence="11">
    <location>
        <begin position="740"/>
        <end position="767"/>
    </location>
</feature>
<evidence type="ECO:0000313" key="14">
    <source>
        <dbReference type="Proteomes" id="UP001521116"/>
    </source>
</evidence>
<dbReference type="EMBL" id="JAJVDC020000042">
    <property type="protein sequence ID" value="KAL1631038.1"/>
    <property type="molecule type" value="Genomic_DNA"/>
</dbReference>
<proteinExistence type="inferred from homology"/>
<comment type="caution">
    <text evidence="13">The sequence shown here is derived from an EMBL/GenBank/DDBJ whole genome shotgun (WGS) entry which is preliminary data.</text>
</comment>
<dbReference type="CDD" id="cd09888">
    <property type="entry name" value="NGN_Euk"/>
    <property type="match status" value="1"/>
</dbReference>
<dbReference type="InterPro" id="IPR041973">
    <property type="entry name" value="KOW_Spt5_1"/>
</dbReference>
<dbReference type="InterPro" id="IPR041975">
    <property type="entry name" value="KOW_Spt5_2"/>
</dbReference>
<feature type="compositionally biased region" description="Low complexity" evidence="9">
    <location>
        <begin position="1048"/>
        <end position="1063"/>
    </location>
</feature>
<feature type="compositionally biased region" description="Acidic residues" evidence="9">
    <location>
        <begin position="66"/>
        <end position="101"/>
    </location>
</feature>
<dbReference type="Pfam" id="PF23284">
    <property type="entry name" value="KOW2_Spt5"/>
    <property type="match status" value="1"/>
</dbReference>
<dbReference type="PIRSF" id="PIRSF036945">
    <property type="entry name" value="Spt5"/>
    <property type="match status" value="1"/>
</dbReference>
<evidence type="ECO:0000256" key="8">
    <source>
        <dbReference type="PIRNR" id="PIRNR036945"/>
    </source>
</evidence>
<feature type="compositionally biased region" description="Acidic residues" evidence="9">
    <location>
        <begin position="121"/>
        <end position="140"/>
    </location>
</feature>
<evidence type="ECO:0000259" key="11">
    <source>
        <dbReference type="SMART" id="SM00739"/>
    </source>
</evidence>
<dbReference type="CDD" id="cd06085">
    <property type="entry name" value="KOW_Spt5_5"/>
    <property type="match status" value="1"/>
</dbReference>
<evidence type="ECO:0000259" key="12">
    <source>
        <dbReference type="SMART" id="SM01104"/>
    </source>
</evidence>
<dbReference type="CDD" id="cd06083">
    <property type="entry name" value="KOW_Spt5_3"/>
    <property type="match status" value="1"/>
</dbReference>
<feature type="compositionally biased region" description="Basic residues" evidence="9">
    <location>
        <begin position="52"/>
        <end position="61"/>
    </location>
</feature>
<keyword evidence="13" id="KW-0251">Elongation factor</keyword>
<dbReference type="Pfam" id="PF23042">
    <property type="entry name" value="KOW1_SPT5"/>
    <property type="match status" value="1"/>
</dbReference>
<gene>
    <name evidence="13" type="primary">SPT5</name>
    <name evidence="13" type="ORF">SLS56_004561</name>
</gene>
<feature type="compositionally biased region" description="Low complexity" evidence="9">
    <location>
        <begin position="1022"/>
        <end position="1033"/>
    </location>
</feature>
<dbReference type="SUPFAM" id="SSF50104">
    <property type="entry name" value="Translation proteins SH3-like domain"/>
    <property type="match status" value="1"/>
</dbReference>
<dbReference type="InterPro" id="IPR041978">
    <property type="entry name" value="KOW_Spt5_5"/>
</dbReference>
<dbReference type="InterPro" id="IPR008991">
    <property type="entry name" value="Translation_prot_SH3-like_sf"/>
</dbReference>
<evidence type="ECO:0000256" key="2">
    <source>
        <dbReference type="ARBA" id="ARBA00006956"/>
    </source>
</evidence>
<feature type="domain" description="KOW" evidence="11">
    <location>
        <begin position="307"/>
        <end position="335"/>
    </location>
</feature>
<dbReference type="InterPro" id="IPR057936">
    <property type="entry name" value="KOWx_Spt5"/>
</dbReference>
<feature type="region of interest" description="Disordered" evidence="9">
    <location>
        <begin position="1"/>
        <end position="168"/>
    </location>
</feature>
<dbReference type="InterPro" id="IPR006645">
    <property type="entry name" value="NGN-like_dom"/>
</dbReference>
<feature type="domain" description="Spt5 C-terminal" evidence="12">
    <location>
        <begin position="834"/>
        <end position="947"/>
    </location>
</feature>
<dbReference type="Pfam" id="PF23290">
    <property type="entry name" value="KOW5_SPT5"/>
    <property type="match status" value="1"/>
</dbReference>
<feature type="domain" description="KOW" evidence="11">
    <location>
        <begin position="468"/>
        <end position="495"/>
    </location>
</feature>
<dbReference type="SMART" id="SM00739">
    <property type="entry name" value="KOW"/>
    <property type="match status" value="4"/>
</dbReference>
<feature type="domain" description="KOW" evidence="11">
    <location>
        <begin position="521"/>
        <end position="549"/>
    </location>
</feature>
<dbReference type="Pfam" id="PF23291">
    <property type="entry name" value="KOW4_SPT5"/>
    <property type="match status" value="1"/>
</dbReference>
<dbReference type="CDD" id="cd06084">
    <property type="entry name" value="KOW_Spt5_4"/>
    <property type="match status" value="1"/>
</dbReference>
<feature type="region of interest" description="Disordered" evidence="9">
    <location>
        <begin position="800"/>
        <end position="906"/>
    </location>
</feature>
<dbReference type="InterPro" id="IPR041976">
    <property type="entry name" value="KOW_Spt5_3"/>
</dbReference>
<evidence type="ECO:0000259" key="10">
    <source>
        <dbReference type="SMART" id="SM00738"/>
    </source>
</evidence>
<dbReference type="InterPro" id="IPR022581">
    <property type="entry name" value="Spt5_N"/>
</dbReference>
<dbReference type="Pfam" id="PF12815">
    <property type="entry name" value="CTD"/>
    <property type="match status" value="1"/>
</dbReference>
<evidence type="ECO:0000256" key="3">
    <source>
        <dbReference type="ARBA" id="ARBA00020181"/>
    </source>
</evidence>
<dbReference type="PANTHER" id="PTHR11125:SF7">
    <property type="entry name" value="TRANSCRIPTION ELONGATION FACTOR SPT5"/>
    <property type="match status" value="1"/>
</dbReference>
<evidence type="ECO:0000256" key="5">
    <source>
        <dbReference type="ARBA" id="ARBA00023242"/>
    </source>
</evidence>
<dbReference type="InterPro" id="IPR014722">
    <property type="entry name" value="Rib_uL2_dom2"/>
</dbReference>
<dbReference type="InterPro" id="IPR005100">
    <property type="entry name" value="NGN-domain"/>
</dbReference>
<protein>
    <recommendedName>
        <fullName evidence="3 8">Transcription elongation factor SPT5</fullName>
    </recommendedName>
</protein>
<dbReference type="Pfam" id="PF23037">
    <property type="entry name" value="KOWx_SPT5"/>
    <property type="match status" value="1"/>
</dbReference>
<dbReference type="GO" id="GO:0003746">
    <property type="term" value="F:translation elongation factor activity"/>
    <property type="evidence" value="ECO:0007669"/>
    <property type="project" value="UniProtKB-KW"/>
</dbReference>
<keyword evidence="4 8" id="KW-0804">Transcription</keyword>
<reference evidence="13 14" key="1">
    <citation type="submission" date="2024-02" db="EMBL/GenBank/DDBJ databases">
        <title>De novo assembly and annotation of 12 fungi associated with fruit tree decline syndrome in Ontario, Canada.</title>
        <authorList>
            <person name="Sulman M."/>
            <person name="Ellouze W."/>
            <person name="Ilyukhin E."/>
        </authorList>
    </citation>
    <scope>NUCLEOTIDE SEQUENCE [LARGE SCALE GENOMIC DNA]</scope>
    <source>
        <strain evidence="13 14">M1-105</strain>
    </source>
</reference>
<feature type="compositionally biased region" description="Low complexity" evidence="9">
    <location>
        <begin position="957"/>
        <end position="966"/>
    </location>
</feature>
<dbReference type="InterPro" id="IPR039385">
    <property type="entry name" value="NGN_Euk"/>
</dbReference>
<dbReference type="InterPro" id="IPR017071">
    <property type="entry name" value="TF_Spt5_eukaryote"/>
</dbReference>
<dbReference type="SMART" id="SM00738">
    <property type="entry name" value="NGN"/>
    <property type="match status" value="1"/>
</dbReference>
<dbReference type="InterPro" id="IPR036735">
    <property type="entry name" value="NGN_dom_sf"/>
</dbReference>
<evidence type="ECO:0000256" key="1">
    <source>
        <dbReference type="ARBA" id="ARBA00004123"/>
    </source>
</evidence>
<feature type="compositionally biased region" description="Basic and acidic residues" evidence="9">
    <location>
        <begin position="157"/>
        <end position="168"/>
    </location>
</feature>
<organism evidence="13 14">
    <name type="scientific">Neofusicoccum ribis</name>
    <dbReference type="NCBI Taxonomy" id="45134"/>
    <lineage>
        <taxon>Eukaryota</taxon>
        <taxon>Fungi</taxon>
        <taxon>Dikarya</taxon>
        <taxon>Ascomycota</taxon>
        <taxon>Pezizomycotina</taxon>
        <taxon>Dothideomycetes</taxon>
        <taxon>Dothideomycetes incertae sedis</taxon>
        <taxon>Botryosphaeriales</taxon>
        <taxon>Botryosphaeriaceae</taxon>
        <taxon>Neofusicoccum</taxon>
    </lineage>
</organism>
<feature type="domain" description="NusG-like N-terminal" evidence="10">
    <location>
        <begin position="212"/>
        <end position="303"/>
    </location>
</feature>
<feature type="compositionally biased region" description="Polar residues" evidence="9">
    <location>
        <begin position="878"/>
        <end position="894"/>
    </location>
</feature>
<dbReference type="SMART" id="SM01104">
    <property type="entry name" value="CTD"/>
    <property type="match status" value="1"/>
</dbReference>